<gene>
    <name evidence="2" type="ORF">GCM10011579_005490</name>
</gene>
<accession>A0A917XSP7</accession>
<dbReference type="Proteomes" id="UP000600365">
    <property type="component" value="Unassembled WGS sequence"/>
</dbReference>
<sequence>MVRMTVADRAMTQLESWPNLISGSPRCAAGRAFGTPGHDIVHFHSDDAADLHLTHAAVHRLLPHLRDSTAVRVHPGSSWITVLLDCDADVALLLTLISVALKEHDGAGGTAPPEDPSTLCDWQPQAVPPTRAGAFAAVRHRRVPAAWKAVGRFIPHGR</sequence>
<proteinExistence type="predicted"/>
<dbReference type="InterPro" id="IPR040841">
    <property type="entry name" value="Luciferase_dom"/>
</dbReference>
<keyword evidence="3" id="KW-1185">Reference proteome</keyword>
<evidence type="ECO:0000313" key="2">
    <source>
        <dbReference type="EMBL" id="GGN50590.1"/>
    </source>
</evidence>
<organism evidence="2 3">
    <name type="scientific">Streptomyces albiflavescens</name>
    <dbReference type="NCBI Taxonomy" id="1623582"/>
    <lineage>
        <taxon>Bacteria</taxon>
        <taxon>Bacillati</taxon>
        <taxon>Actinomycetota</taxon>
        <taxon>Actinomycetes</taxon>
        <taxon>Kitasatosporales</taxon>
        <taxon>Streptomycetaceae</taxon>
        <taxon>Streptomyces</taxon>
    </lineage>
</organism>
<protein>
    <recommendedName>
        <fullName evidence="1">Luciferase domain-containing protein</fullName>
    </recommendedName>
</protein>
<comment type="caution">
    <text evidence="2">The sequence shown here is derived from an EMBL/GenBank/DDBJ whole genome shotgun (WGS) entry which is preliminary data.</text>
</comment>
<dbReference type="Pfam" id="PF17648">
    <property type="entry name" value="Luciferase"/>
    <property type="match status" value="1"/>
</dbReference>
<name>A0A917XSP7_9ACTN</name>
<dbReference type="AlphaFoldDB" id="A0A917XSP7"/>
<feature type="domain" description="Luciferase" evidence="1">
    <location>
        <begin position="37"/>
        <end position="100"/>
    </location>
</feature>
<dbReference type="EMBL" id="BMMM01000001">
    <property type="protein sequence ID" value="GGN50590.1"/>
    <property type="molecule type" value="Genomic_DNA"/>
</dbReference>
<evidence type="ECO:0000313" key="3">
    <source>
        <dbReference type="Proteomes" id="UP000600365"/>
    </source>
</evidence>
<reference evidence="2 3" key="1">
    <citation type="journal article" date="2014" name="Int. J. Syst. Evol. Microbiol.">
        <title>Complete genome sequence of Corynebacterium casei LMG S-19264T (=DSM 44701T), isolated from a smear-ripened cheese.</title>
        <authorList>
            <consortium name="US DOE Joint Genome Institute (JGI-PGF)"/>
            <person name="Walter F."/>
            <person name="Albersmeier A."/>
            <person name="Kalinowski J."/>
            <person name="Ruckert C."/>
        </authorList>
    </citation>
    <scope>NUCLEOTIDE SEQUENCE [LARGE SCALE GENOMIC DNA]</scope>
    <source>
        <strain evidence="2 3">CGMCC 4.7111</strain>
    </source>
</reference>
<evidence type="ECO:0000259" key="1">
    <source>
        <dbReference type="Pfam" id="PF17648"/>
    </source>
</evidence>